<feature type="region of interest" description="Disordered" evidence="8">
    <location>
        <begin position="175"/>
        <end position="194"/>
    </location>
</feature>
<evidence type="ECO:0000256" key="5">
    <source>
        <dbReference type="ARBA" id="ARBA00022837"/>
    </source>
</evidence>
<keyword evidence="12" id="KW-1185">Reference proteome</keyword>
<keyword evidence="4" id="KW-0677">Repeat</keyword>
<organism evidence="11 12">
    <name type="scientific">Mythimna separata</name>
    <name type="common">Oriental armyworm</name>
    <name type="synonym">Pseudaletia separata</name>
    <dbReference type="NCBI Taxonomy" id="271217"/>
    <lineage>
        <taxon>Eukaryota</taxon>
        <taxon>Metazoa</taxon>
        <taxon>Ecdysozoa</taxon>
        <taxon>Arthropoda</taxon>
        <taxon>Hexapoda</taxon>
        <taxon>Insecta</taxon>
        <taxon>Pterygota</taxon>
        <taxon>Neoptera</taxon>
        <taxon>Endopterygota</taxon>
        <taxon>Lepidoptera</taxon>
        <taxon>Glossata</taxon>
        <taxon>Ditrysia</taxon>
        <taxon>Noctuoidea</taxon>
        <taxon>Noctuidae</taxon>
        <taxon>Noctuinae</taxon>
        <taxon>Hadenini</taxon>
        <taxon>Mythimna</taxon>
    </lineage>
</organism>
<evidence type="ECO:0000313" key="11">
    <source>
        <dbReference type="EMBL" id="KAJ8713341.1"/>
    </source>
</evidence>
<dbReference type="AlphaFoldDB" id="A0AAD7YEN4"/>
<dbReference type="GO" id="GO:0016020">
    <property type="term" value="C:membrane"/>
    <property type="evidence" value="ECO:0007669"/>
    <property type="project" value="UniProtKB-SubCell"/>
</dbReference>
<feature type="transmembrane region" description="Helical" evidence="9">
    <location>
        <begin position="645"/>
        <end position="668"/>
    </location>
</feature>
<evidence type="ECO:0000259" key="10">
    <source>
        <dbReference type="PROSITE" id="PS50004"/>
    </source>
</evidence>
<gene>
    <name evidence="11" type="ORF">PYW07_013711</name>
</gene>
<keyword evidence="7 9" id="KW-0472">Membrane</keyword>
<name>A0AAD7YEN4_MYTSE</name>
<dbReference type="PROSITE" id="PS50004">
    <property type="entry name" value="C2"/>
    <property type="match status" value="1"/>
</dbReference>
<dbReference type="PANTHER" id="PTHR45911">
    <property type="entry name" value="C2 DOMAIN-CONTAINING PROTEIN"/>
    <property type="match status" value="1"/>
</dbReference>
<dbReference type="InterPro" id="IPR000008">
    <property type="entry name" value="C2_dom"/>
</dbReference>
<evidence type="ECO:0000256" key="3">
    <source>
        <dbReference type="ARBA" id="ARBA00022723"/>
    </source>
</evidence>
<feature type="region of interest" description="Disordered" evidence="8">
    <location>
        <begin position="107"/>
        <end position="128"/>
    </location>
</feature>
<sequence length="728" mass="84998">MADVRRNGDSLKKSHFARLHERIQTKYEEMQKKIQKSKSVDSLSSLKEDYVYNEPRYASSADINRIDMMNNDTPPEKQSVKYSVIEEEIHKNDATFQYVVVRESSISESEVTPSPFEPKENESDTNRFFGDDFNRLSLESLNEVARESDEYVTPAPTPPPIISIRNKIGTRIKDFTAEKRKQKEKDKAENEKKEKSREKVEKFILSNTKQDKVKTLKKTTKVATVSIALIEATGLETDILEEKTRLLFCRFRLGSEKYKSKVIKSNTSKAKWQELFNFNLYDDNIVEVSLWEKDYCIGRTNIDLSEMAKEKTHKMPLKLDGEVKTTLFILLTITGFSLISLDDYQETQRRLDSVAKKSPWYTYKDESGEVGMLTVIVYGAKGLSANECYCVLELDNERLQTQTEFKTQDPNWMKIFTFEVTDITSILEIAIHDEKKSEDVGCLSLPLLNIKNGEKKWYALKDSSLRDRAKGNNPRILLEMNLTWKLVKASVRVVNPKEHKYLEAKQKLDRHTFSRNLARAKVVFNWTMDSFRVMKSCFEWESRQANVIALTTWLLFCWFFKIWMLPLLILIPFFWYRPPKYFLVRWKDYLFKGPPIEDDSKKEKAKKNQSLRQKINSLTEMVQSVQNFIGAFANLGESIKNLFNFTVPFLSLLAIFIILVIAFVMFMIPTKYIFMTWGIHKFTRKILRPNRVPNNEILDLLSRVPNDEILLNCEEIPLEDVPEEDVIN</sequence>
<dbReference type="Pfam" id="PF00168">
    <property type="entry name" value="C2"/>
    <property type="match status" value="2"/>
</dbReference>
<dbReference type="Gene3D" id="2.60.40.150">
    <property type="entry name" value="C2 domain"/>
    <property type="match status" value="2"/>
</dbReference>
<keyword evidence="3" id="KW-0479">Metal-binding</keyword>
<dbReference type="SMART" id="SM00239">
    <property type="entry name" value="C2"/>
    <property type="match status" value="2"/>
</dbReference>
<dbReference type="Proteomes" id="UP001231518">
    <property type="component" value="Chromosome 4"/>
</dbReference>
<dbReference type="EMBL" id="JARGEI010000020">
    <property type="protein sequence ID" value="KAJ8713341.1"/>
    <property type="molecule type" value="Genomic_DNA"/>
</dbReference>
<comment type="subcellular location">
    <subcellularLocation>
        <location evidence="1">Membrane</location>
        <topology evidence="1">Multi-pass membrane protein</topology>
    </subcellularLocation>
</comment>
<feature type="compositionally biased region" description="Basic and acidic residues" evidence="8">
    <location>
        <begin position="117"/>
        <end position="128"/>
    </location>
</feature>
<evidence type="ECO:0000256" key="2">
    <source>
        <dbReference type="ARBA" id="ARBA00022692"/>
    </source>
</evidence>
<reference evidence="11" key="1">
    <citation type="submission" date="2023-03" db="EMBL/GenBank/DDBJ databases">
        <title>Chromosome-level genomes of two armyworms, Mythimna separata and Mythimna loreyi, provide insights into the biosynthesis and reception of sex pheromones.</title>
        <authorList>
            <person name="Zhao H."/>
        </authorList>
    </citation>
    <scope>NUCLEOTIDE SEQUENCE</scope>
    <source>
        <strain evidence="11">BeijingLab</strain>
        <tissue evidence="11">Pupa</tissue>
    </source>
</reference>
<keyword evidence="5" id="KW-0106">Calcium</keyword>
<evidence type="ECO:0000313" key="12">
    <source>
        <dbReference type="Proteomes" id="UP001231518"/>
    </source>
</evidence>
<evidence type="ECO:0000256" key="1">
    <source>
        <dbReference type="ARBA" id="ARBA00004141"/>
    </source>
</evidence>
<proteinExistence type="predicted"/>
<evidence type="ECO:0000256" key="6">
    <source>
        <dbReference type="ARBA" id="ARBA00022989"/>
    </source>
</evidence>
<evidence type="ECO:0000256" key="8">
    <source>
        <dbReference type="SAM" id="MobiDB-lite"/>
    </source>
</evidence>
<keyword evidence="6 9" id="KW-1133">Transmembrane helix</keyword>
<protein>
    <recommendedName>
        <fullName evidence="10">C2 domain-containing protein</fullName>
    </recommendedName>
</protein>
<evidence type="ECO:0000256" key="9">
    <source>
        <dbReference type="SAM" id="Phobius"/>
    </source>
</evidence>
<dbReference type="PANTHER" id="PTHR45911:SF4">
    <property type="entry name" value="MULTIPLE C2 AND TRANSMEMBRANE DOMAIN-CONTAINING PROTEIN"/>
    <property type="match status" value="1"/>
</dbReference>
<feature type="domain" description="C2" evidence="10">
    <location>
        <begin position="205"/>
        <end position="327"/>
    </location>
</feature>
<comment type="caution">
    <text evidence="11">The sequence shown here is derived from an EMBL/GenBank/DDBJ whole genome shotgun (WGS) entry which is preliminary data.</text>
</comment>
<dbReference type="GO" id="GO:0005509">
    <property type="term" value="F:calcium ion binding"/>
    <property type="evidence" value="ECO:0007669"/>
    <property type="project" value="TreeGrafter"/>
</dbReference>
<dbReference type="InterPro" id="IPR035892">
    <property type="entry name" value="C2_domain_sf"/>
</dbReference>
<dbReference type="InterPro" id="IPR013583">
    <property type="entry name" value="MCTP_C"/>
</dbReference>
<evidence type="ECO:0000256" key="4">
    <source>
        <dbReference type="ARBA" id="ARBA00022737"/>
    </source>
</evidence>
<dbReference type="Pfam" id="PF08372">
    <property type="entry name" value="PRT_C"/>
    <property type="match status" value="1"/>
</dbReference>
<accession>A0AAD7YEN4</accession>
<feature type="transmembrane region" description="Helical" evidence="9">
    <location>
        <begin position="553"/>
        <end position="576"/>
    </location>
</feature>
<keyword evidence="2 9" id="KW-0812">Transmembrane</keyword>
<evidence type="ECO:0000256" key="7">
    <source>
        <dbReference type="ARBA" id="ARBA00023136"/>
    </source>
</evidence>
<dbReference type="SUPFAM" id="SSF49562">
    <property type="entry name" value="C2 domain (Calcium/lipid-binding domain, CaLB)"/>
    <property type="match status" value="2"/>
</dbReference>